<sequence length="275" mass="29930">MFFVPPNLTTASRITFKALQLGTWALSAAFILSNPAKAQLGASPLVIESQANRGQAQAFINVTNSGDIPLRVRLYTEPFTYNRDKGFQTAPSSPNDLSSYLQFSPRELTVPPGVTRRVRLRAMLAPSLPDGEYRTAVFTESLKELGDDDSNTVSVVTRVGTVIYVRKGDVEPNLAVDSVDFDQAKNQIQLLIRNTGEASAISTATWTLKQGETVISTGESIATTVIAQGDRNFLLSDAKLDSISPGNYQLTGELTWGEDESNKLPFNVNLTVPEQ</sequence>
<dbReference type="HOGENOM" id="CLU_1014509_0_0_3"/>
<dbReference type="RefSeq" id="WP_006098108.1">
    <property type="nucleotide sequence ID" value="NZ_DS989841.1"/>
</dbReference>
<dbReference type="eggNOG" id="COG3121">
    <property type="taxonomic scope" value="Bacteria"/>
</dbReference>
<dbReference type="Gene3D" id="2.60.40.10">
    <property type="entry name" value="Immunoglobulins"/>
    <property type="match status" value="1"/>
</dbReference>
<evidence type="ECO:0008006" key="3">
    <source>
        <dbReference type="Google" id="ProtNLM"/>
    </source>
</evidence>
<dbReference type="OrthoDB" id="461556at2"/>
<name>B4VH38_9CYAN</name>
<accession>B4VH38</accession>
<keyword evidence="2" id="KW-1185">Reference proteome</keyword>
<dbReference type="STRING" id="118168.MC7420_7285"/>
<evidence type="ECO:0000313" key="1">
    <source>
        <dbReference type="EMBL" id="EDX78632.1"/>
    </source>
</evidence>
<organism evidence="1 2">
    <name type="scientific">Coleofasciculus chthonoplastes PCC 7420</name>
    <dbReference type="NCBI Taxonomy" id="118168"/>
    <lineage>
        <taxon>Bacteria</taxon>
        <taxon>Bacillati</taxon>
        <taxon>Cyanobacteriota</taxon>
        <taxon>Cyanophyceae</taxon>
        <taxon>Coleofasciculales</taxon>
        <taxon>Coleofasciculaceae</taxon>
        <taxon>Coleofasciculus</taxon>
    </lineage>
</organism>
<evidence type="ECO:0000313" key="2">
    <source>
        <dbReference type="Proteomes" id="UP000003835"/>
    </source>
</evidence>
<dbReference type="Proteomes" id="UP000003835">
    <property type="component" value="Unassembled WGS sequence"/>
</dbReference>
<dbReference type="InterPro" id="IPR013783">
    <property type="entry name" value="Ig-like_fold"/>
</dbReference>
<gene>
    <name evidence="1" type="ORF">MC7420_7285</name>
</gene>
<dbReference type="AlphaFoldDB" id="B4VH38"/>
<dbReference type="EMBL" id="DS989841">
    <property type="protein sequence ID" value="EDX78632.1"/>
    <property type="molecule type" value="Genomic_DNA"/>
</dbReference>
<reference evidence="1 2" key="1">
    <citation type="submission" date="2008-07" db="EMBL/GenBank/DDBJ databases">
        <authorList>
            <person name="Tandeau de Marsac N."/>
            <person name="Ferriera S."/>
            <person name="Johnson J."/>
            <person name="Kravitz S."/>
            <person name="Beeson K."/>
            <person name="Sutton G."/>
            <person name="Rogers Y.-H."/>
            <person name="Friedman R."/>
            <person name="Frazier M."/>
            <person name="Venter J.C."/>
        </authorList>
    </citation>
    <scope>NUCLEOTIDE SEQUENCE [LARGE SCALE GENOMIC DNA]</scope>
    <source>
        <strain evidence="1 2">PCC 7420</strain>
    </source>
</reference>
<proteinExistence type="predicted"/>
<protein>
    <recommendedName>
        <fullName evidence="3">P pilus assembly protein, chaperone PapD</fullName>
    </recommendedName>
</protein>